<reference evidence="1 2" key="1">
    <citation type="journal article" date="2022" name="bioRxiv">
        <title>Genomics of Preaxostyla Flagellates Illuminates Evolutionary Transitions and the Path Towards Mitochondrial Loss.</title>
        <authorList>
            <person name="Novak L.V.F."/>
            <person name="Treitli S.C."/>
            <person name="Pyrih J."/>
            <person name="Halakuc P."/>
            <person name="Pipaliya S.V."/>
            <person name="Vacek V."/>
            <person name="Brzon O."/>
            <person name="Soukal P."/>
            <person name="Eme L."/>
            <person name="Dacks J.B."/>
            <person name="Karnkowska A."/>
            <person name="Elias M."/>
            <person name="Hampl V."/>
        </authorList>
    </citation>
    <scope>NUCLEOTIDE SEQUENCE [LARGE SCALE GENOMIC DNA]</scope>
    <source>
        <strain evidence="1">NAU3</strain>
        <tissue evidence="1">Gut</tissue>
    </source>
</reference>
<comment type="caution">
    <text evidence="1">The sequence shown here is derived from an EMBL/GenBank/DDBJ whole genome shotgun (WGS) entry which is preliminary data.</text>
</comment>
<accession>A0ABQ9Y589</accession>
<evidence type="ECO:0000313" key="2">
    <source>
        <dbReference type="Proteomes" id="UP001281761"/>
    </source>
</evidence>
<name>A0ABQ9Y589_9EUKA</name>
<evidence type="ECO:0000313" key="1">
    <source>
        <dbReference type="EMBL" id="KAK2958864.1"/>
    </source>
</evidence>
<dbReference type="EMBL" id="JARBJD010000034">
    <property type="protein sequence ID" value="KAK2958864.1"/>
    <property type="molecule type" value="Genomic_DNA"/>
</dbReference>
<sequence>MDSDTVDWIEHLWFFRELNERRIRPTSFPTGWSDVQHDLHSVSCVVGERDDDHSGEQHIHHSRPTRTALCASIAGRIERKCDSGSDWKRRASRIVLDDSDALRQQCASRPLIQLLVKRDLTPVQHVQRRSAGLWEDIPNCEHDSLWRECDLSLASLLRHSRDPFACERVSKLRTKLDRPCDTDRGNHARWDLRGWCDEKWDCSGSGVHCGL</sequence>
<protein>
    <submittedName>
        <fullName evidence="1">Uncharacterized protein</fullName>
    </submittedName>
</protein>
<gene>
    <name evidence="1" type="ORF">BLNAU_6113</name>
</gene>
<proteinExistence type="predicted"/>
<keyword evidence="2" id="KW-1185">Reference proteome</keyword>
<organism evidence="1 2">
    <name type="scientific">Blattamonas nauphoetae</name>
    <dbReference type="NCBI Taxonomy" id="2049346"/>
    <lineage>
        <taxon>Eukaryota</taxon>
        <taxon>Metamonada</taxon>
        <taxon>Preaxostyla</taxon>
        <taxon>Oxymonadida</taxon>
        <taxon>Blattamonas</taxon>
    </lineage>
</organism>
<dbReference type="Proteomes" id="UP001281761">
    <property type="component" value="Unassembled WGS sequence"/>
</dbReference>